<comment type="catalytic activity">
    <reaction evidence="2">
        <text>a fatty acyl-CoA + H2O = a fatty acid + CoA + H(+)</text>
        <dbReference type="Rhea" id="RHEA:16781"/>
        <dbReference type="ChEBI" id="CHEBI:15377"/>
        <dbReference type="ChEBI" id="CHEBI:15378"/>
        <dbReference type="ChEBI" id="CHEBI:28868"/>
        <dbReference type="ChEBI" id="CHEBI:57287"/>
        <dbReference type="ChEBI" id="CHEBI:77636"/>
        <dbReference type="EC" id="3.1.2.20"/>
    </reaction>
</comment>
<dbReference type="InterPro" id="IPR006683">
    <property type="entry name" value="Thioestr_dom"/>
</dbReference>
<dbReference type="Pfam" id="PF03061">
    <property type="entry name" value="4HBT"/>
    <property type="match status" value="1"/>
</dbReference>
<dbReference type="Gene3D" id="3.10.129.10">
    <property type="entry name" value="Hotdog Thioesterase"/>
    <property type="match status" value="1"/>
</dbReference>
<evidence type="ECO:0000256" key="3">
    <source>
        <dbReference type="ARBA" id="ARBA00036002"/>
    </source>
</evidence>
<sequence length="144" mass="15276">MTSPNASVAPQAPMDADTSRLFAQVAFNHLLGLQREFAQDGVARLTLAARPELCNNFLVVHGGVLMSMMDSAMSSAALSASGFQKAVVTIDMTTSFHQPARGHLTAHATCQGGGKSVCFCEARVEDEQGAVVARAMGTFRYVRV</sequence>
<evidence type="ECO:0000256" key="5">
    <source>
        <dbReference type="ARBA" id="ARBA00038894"/>
    </source>
</evidence>
<evidence type="ECO:0000256" key="2">
    <source>
        <dbReference type="ARBA" id="ARBA00035880"/>
    </source>
</evidence>
<comment type="catalytic activity">
    <reaction evidence="7">
        <text>a medium-chain fatty acyl-CoA + H2O = a medium-chain fatty acid + CoA + H(+)</text>
        <dbReference type="Rhea" id="RHEA:68184"/>
        <dbReference type="ChEBI" id="CHEBI:15377"/>
        <dbReference type="ChEBI" id="CHEBI:15378"/>
        <dbReference type="ChEBI" id="CHEBI:57287"/>
        <dbReference type="ChEBI" id="CHEBI:59558"/>
        <dbReference type="ChEBI" id="CHEBI:90546"/>
    </reaction>
</comment>
<dbReference type="InterPro" id="IPR003736">
    <property type="entry name" value="PAAI_dom"/>
</dbReference>
<organism evidence="9 10">
    <name type="scientific">Curvibacter microcysteis</name>
    <dbReference type="NCBI Taxonomy" id="3026419"/>
    <lineage>
        <taxon>Bacteria</taxon>
        <taxon>Pseudomonadati</taxon>
        <taxon>Pseudomonadota</taxon>
        <taxon>Betaproteobacteria</taxon>
        <taxon>Burkholderiales</taxon>
        <taxon>Comamonadaceae</taxon>
        <taxon>Curvibacter</taxon>
    </lineage>
</organism>
<evidence type="ECO:0000313" key="9">
    <source>
        <dbReference type="EMBL" id="MDD0814041.1"/>
    </source>
</evidence>
<dbReference type="EMBL" id="JAQSIO010000002">
    <property type="protein sequence ID" value="MDD0814041.1"/>
    <property type="molecule type" value="Genomic_DNA"/>
</dbReference>
<dbReference type="EC" id="3.1.2.20" evidence="5"/>
<feature type="domain" description="Thioesterase" evidence="8">
    <location>
        <begin position="59"/>
        <end position="132"/>
    </location>
</feature>
<protein>
    <recommendedName>
        <fullName evidence="6">Medium/long-chain acyl-CoA thioesterase YigI</fullName>
        <ecNumber evidence="5">3.1.2.20</ecNumber>
    </recommendedName>
</protein>
<accession>A0ABT5MC89</accession>
<gene>
    <name evidence="9" type="ORF">PSQ39_05290</name>
</gene>
<evidence type="ECO:0000256" key="4">
    <source>
        <dbReference type="ARBA" id="ARBA00038381"/>
    </source>
</evidence>
<evidence type="ECO:0000313" key="10">
    <source>
        <dbReference type="Proteomes" id="UP001528672"/>
    </source>
</evidence>
<comment type="caution">
    <text evidence="9">The sequence shown here is derived from an EMBL/GenBank/DDBJ whole genome shotgun (WGS) entry which is preliminary data.</text>
</comment>
<evidence type="ECO:0000259" key="8">
    <source>
        <dbReference type="Pfam" id="PF03061"/>
    </source>
</evidence>
<proteinExistence type="inferred from homology"/>
<comment type="catalytic activity">
    <reaction evidence="3">
        <text>a long-chain fatty acyl-CoA + H2O = a long-chain fatty acid + CoA + H(+)</text>
        <dbReference type="Rhea" id="RHEA:67680"/>
        <dbReference type="ChEBI" id="CHEBI:15377"/>
        <dbReference type="ChEBI" id="CHEBI:15378"/>
        <dbReference type="ChEBI" id="CHEBI:57287"/>
        <dbReference type="ChEBI" id="CHEBI:57560"/>
        <dbReference type="ChEBI" id="CHEBI:83139"/>
    </reaction>
</comment>
<dbReference type="NCBIfam" id="TIGR00369">
    <property type="entry name" value="unchar_dom_1"/>
    <property type="match status" value="1"/>
</dbReference>
<keyword evidence="1" id="KW-0378">Hydrolase</keyword>
<dbReference type="CDD" id="cd03443">
    <property type="entry name" value="PaaI_thioesterase"/>
    <property type="match status" value="1"/>
</dbReference>
<reference evidence="9 10" key="1">
    <citation type="submission" date="2023-02" db="EMBL/GenBank/DDBJ databases">
        <title>Bacterial whole genome sequence for Curvibacter sp. HBC28.</title>
        <authorList>
            <person name="Le V."/>
            <person name="Ko S.-R."/>
            <person name="Ahn C.-Y."/>
            <person name="Oh H.-M."/>
        </authorList>
    </citation>
    <scope>NUCLEOTIDE SEQUENCE [LARGE SCALE GENOMIC DNA]</scope>
    <source>
        <strain evidence="9 10">HBC28</strain>
    </source>
</reference>
<comment type="similarity">
    <text evidence="4">Belongs to the YigI thioesterase family.</text>
</comment>
<evidence type="ECO:0000256" key="7">
    <source>
        <dbReference type="ARBA" id="ARBA00048062"/>
    </source>
</evidence>
<evidence type="ECO:0000256" key="1">
    <source>
        <dbReference type="ARBA" id="ARBA00022801"/>
    </source>
</evidence>
<keyword evidence="10" id="KW-1185">Reference proteome</keyword>
<dbReference type="InterPro" id="IPR029069">
    <property type="entry name" value="HotDog_dom_sf"/>
</dbReference>
<evidence type="ECO:0000256" key="6">
    <source>
        <dbReference type="ARBA" id="ARBA00040062"/>
    </source>
</evidence>
<dbReference type="Proteomes" id="UP001528672">
    <property type="component" value="Unassembled WGS sequence"/>
</dbReference>
<dbReference type="PANTHER" id="PTHR43240">
    <property type="entry name" value="1,4-DIHYDROXY-2-NAPHTHOYL-COA THIOESTERASE 1"/>
    <property type="match status" value="1"/>
</dbReference>
<name>A0ABT5MC89_9BURK</name>
<dbReference type="SUPFAM" id="SSF54637">
    <property type="entry name" value="Thioesterase/thiol ester dehydrase-isomerase"/>
    <property type="match status" value="1"/>
</dbReference>
<dbReference type="PANTHER" id="PTHR43240:SF20">
    <property type="entry name" value="MEDIUM_LONG-CHAIN ACYL-COA THIOESTERASE YIGI"/>
    <property type="match status" value="1"/>
</dbReference>